<dbReference type="GO" id="GO:0051087">
    <property type="term" value="F:protein-folding chaperone binding"/>
    <property type="evidence" value="ECO:0007669"/>
    <property type="project" value="InterPro"/>
</dbReference>
<dbReference type="AlphaFoldDB" id="A0A6V7RFZ2"/>
<keyword evidence="4 10" id="KW-0963">Cytoplasm</keyword>
<dbReference type="InterPro" id="IPR009012">
    <property type="entry name" value="GrpE_head"/>
</dbReference>
<evidence type="ECO:0000256" key="3">
    <source>
        <dbReference type="ARBA" id="ARBA00011738"/>
    </source>
</evidence>
<feature type="region of interest" description="Disordered" evidence="13">
    <location>
        <begin position="1"/>
        <end position="50"/>
    </location>
</feature>
<dbReference type="RefSeq" id="WP_235963126.1">
    <property type="nucleotide sequence ID" value="NZ_CAJEWB010000010.1"/>
</dbReference>
<evidence type="ECO:0000256" key="13">
    <source>
        <dbReference type="SAM" id="MobiDB-lite"/>
    </source>
</evidence>
<dbReference type="GO" id="GO:0005737">
    <property type="term" value="C:cytoplasm"/>
    <property type="evidence" value="ECO:0007669"/>
    <property type="project" value="UniProtKB-SubCell"/>
</dbReference>
<organism evidence="14 15">
    <name type="scientific">Phocicoccus pinnipedialis</name>
    <dbReference type="NCBI Taxonomy" id="110845"/>
    <lineage>
        <taxon>Bacteria</taxon>
        <taxon>Bacillati</taxon>
        <taxon>Bacillota</taxon>
        <taxon>Bacilli</taxon>
        <taxon>Bacillales</taxon>
        <taxon>Salinicoccaceae</taxon>
        <taxon>Phocicoccus</taxon>
    </lineage>
</organism>
<proteinExistence type="inferred from homology"/>
<dbReference type="SUPFAM" id="SSF58014">
    <property type="entry name" value="Coiled-coil domain of nucleotide exchange factor GrpE"/>
    <property type="match status" value="1"/>
</dbReference>
<keyword evidence="15" id="KW-1185">Reference proteome</keyword>
<dbReference type="CDD" id="cd00446">
    <property type="entry name" value="GrpE"/>
    <property type="match status" value="1"/>
</dbReference>
<sequence>MKKEDVNEEITKTGNEEENTEPVLDEGASSNEETVEITTEPEVDEESSELNTLKSKLEEEENKYLKLYAEFENYKRRTREEAERNNKYKNQSFAEDLLSVIDNLERALQISGNSEEFESLHKGVEIVYNDFINKLNSNGITLIDAQDKDFDPNFHQAVMTEAVEGVSSGVVIEVFQTGYMLKERVLRPAMVKVSE</sequence>
<dbReference type="PROSITE" id="PS01071">
    <property type="entry name" value="GRPE"/>
    <property type="match status" value="1"/>
</dbReference>
<dbReference type="Pfam" id="PF01025">
    <property type="entry name" value="GrpE"/>
    <property type="match status" value="1"/>
</dbReference>
<comment type="caution">
    <text evidence="14">The sequence shown here is derived from an EMBL/GenBank/DDBJ whole genome shotgun (WGS) entry which is preliminary data.</text>
</comment>
<dbReference type="Gene3D" id="3.90.20.20">
    <property type="match status" value="1"/>
</dbReference>
<feature type="compositionally biased region" description="Acidic residues" evidence="13">
    <location>
        <begin position="33"/>
        <end position="48"/>
    </location>
</feature>
<evidence type="ECO:0000256" key="10">
    <source>
        <dbReference type="HAMAP-Rule" id="MF_01151"/>
    </source>
</evidence>
<evidence type="ECO:0000256" key="4">
    <source>
        <dbReference type="ARBA" id="ARBA00022490"/>
    </source>
</evidence>
<protein>
    <recommendedName>
        <fullName evidence="8 10">Protein GrpE</fullName>
    </recommendedName>
    <alternativeName>
        <fullName evidence="9 10">HSP-70 cofactor</fullName>
    </alternativeName>
</protein>
<dbReference type="InterPro" id="IPR013805">
    <property type="entry name" value="GrpE_CC"/>
</dbReference>
<feature type="compositionally biased region" description="Basic and acidic residues" evidence="13">
    <location>
        <begin position="1"/>
        <end position="15"/>
    </location>
</feature>
<evidence type="ECO:0000256" key="7">
    <source>
        <dbReference type="ARBA" id="ARBA00053401"/>
    </source>
</evidence>
<dbReference type="EMBL" id="CAJEWB010000010">
    <property type="protein sequence ID" value="CAD2076129.1"/>
    <property type="molecule type" value="Genomic_DNA"/>
</dbReference>
<keyword evidence="5 10" id="KW-0346">Stress response</keyword>
<dbReference type="GO" id="GO:0042803">
    <property type="term" value="F:protein homodimerization activity"/>
    <property type="evidence" value="ECO:0007669"/>
    <property type="project" value="InterPro"/>
</dbReference>
<keyword evidence="6 10" id="KW-0143">Chaperone</keyword>
<dbReference type="GO" id="GO:0051082">
    <property type="term" value="F:unfolded protein binding"/>
    <property type="evidence" value="ECO:0007669"/>
    <property type="project" value="TreeGrafter"/>
</dbReference>
<gene>
    <name evidence="10 14" type="primary">grpE</name>
    <name evidence="14" type="ORF">JEOPIN946_01185</name>
</gene>
<dbReference type="PRINTS" id="PR00773">
    <property type="entry name" value="GRPEPROTEIN"/>
</dbReference>
<evidence type="ECO:0000256" key="6">
    <source>
        <dbReference type="ARBA" id="ARBA00023186"/>
    </source>
</evidence>
<comment type="function">
    <text evidence="7 10 11">Participates actively in the response to hyperosmotic and heat shock by preventing the aggregation of stress-denatured proteins, in association with DnaK and GrpE. It is the nucleotide exchange factor for DnaK and may function as a thermosensor. Unfolded proteins bind initially to DnaJ; upon interaction with the DnaJ-bound protein, DnaK hydrolyzes its bound ATP, resulting in the formation of a stable complex. GrpE releases ADP from DnaK; ATP binding to DnaK triggers the release of the substrate protein, thus completing the reaction cycle. Several rounds of ATP-dependent interactions between DnaJ, DnaK and GrpE are required for fully efficient folding.</text>
</comment>
<dbReference type="NCBIfam" id="NF010738">
    <property type="entry name" value="PRK14140.1"/>
    <property type="match status" value="1"/>
</dbReference>
<dbReference type="HAMAP" id="MF_01151">
    <property type="entry name" value="GrpE"/>
    <property type="match status" value="1"/>
</dbReference>
<reference evidence="14 15" key="1">
    <citation type="submission" date="2020-07" db="EMBL/GenBank/DDBJ databases">
        <authorList>
            <person name="Criscuolo A."/>
        </authorList>
    </citation>
    <scope>NUCLEOTIDE SEQUENCE [LARGE SCALE GENOMIC DNA]</scope>
    <source>
        <strain evidence="14">CIP107946</strain>
    </source>
</reference>
<evidence type="ECO:0000313" key="15">
    <source>
        <dbReference type="Proteomes" id="UP000588186"/>
    </source>
</evidence>
<accession>A0A6V7RFZ2</accession>
<evidence type="ECO:0000256" key="9">
    <source>
        <dbReference type="ARBA" id="ARBA00076414"/>
    </source>
</evidence>
<comment type="subunit">
    <text evidence="3 10">Homodimer.</text>
</comment>
<dbReference type="SUPFAM" id="SSF51064">
    <property type="entry name" value="Head domain of nucleotide exchange factor GrpE"/>
    <property type="match status" value="1"/>
</dbReference>
<comment type="similarity">
    <text evidence="2 10 12">Belongs to the GrpE family.</text>
</comment>
<dbReference type="GO" id="GO:0000774">
    <property type="term" value="F:adenyl-nucleotide exchange factor activity"/>
    <property type="evidence" value="ECO:0007669"/>
    <property type="project" value="InterPro"/>
</dbReference>
<evidence type="ECO:0000256" key="12">
    <source>
        <dbReference type="RuleBase" id="RU004478"/>
    </source>
</evidence>
<dbReference type="PANTHER" id="PTHR21237:SF23">
    <property type="entry name" value="GRPE PROTEIN HOMOLOG, MITOCHONDRIAL"/>
    <property type="match status" value="1"/>
</dbReference>
<evidence type="ECO:0000256" key="8">
    <source>
        <dbReference type="ARBA" id="ARBA00072274"/>
    </source>
</evidence>
<evidence type="ECO:0000256" key="5">
    <source>
        <dbReference type="ARBA" id="ARBA00023016"/>
    </source>
</evidence>
<evidence type="ECO:0000313" key="14">
    <source>
        <dbReference type="EMBL" id="CAD2076129.1"/>
    </source>
</evidence>
<evidence type="ECO:0000256" key="2">
    <source>
        <dbReference type="ARBA" id="ARBA00009054"/>
    </source>
</evidence>
<dbReference type="PANTHER" id="PTHR21237">
    <property type="entry name" value="GRPE PROTEIN"/>
    <property type="match status" value="1"/>
</dbReference>
<evidence type="ECO:0000256" key="11">
    <source>
        <dbReference type="RuleBase" id="RU000639"/>
    </source>
</evidence>
<name>A0A6V7RFZ2_9BACL</name>
<evidence type="ECO:0000256" key="1">
    <source>
        <dbReference type="ARBA" id="ARBA00004496"/>
    </source>
</evidence>
<dbReference type="Proteomes" id="UP000588186">
    <property type="component" value="Unassembled WGS sequence"/>
</dbReference>
<comment type="subcellular location">
    <subcellularLocation>
        <location evidence="1 10">Cytoplasm</location>
    </subcellularLocation>
</comment>
<dbReference type="InterPro" id="IPR000740">
    <property type="entry name" value="GrpE"/>
</dbReference>
<dbReference type="GO" id="GO:0006457">
    <property type="term" value="P:protein folding"/>
    <property type="evidence" value="ECO:0007669"/>
    <property type="project" value="InterPro"/>
</dbReference>
<dbReference type="FunFam" id="2.30.22.10:FF:000001">
    <property type="entry name" value="Protein GrpE"/>
    <property type="match status" value="1"/>
</dbReference>
<dbReference type="Gene3D" id="2.30.22.10">
    <property type="entry name" value="Head domain of nucleotide exchange factor GrpE"/>
    <property type="match status" value="1"/>
</dbReference>